<evidence type="ECO:0000256" key="1">
    <source>
        <dbReference type="ARBA" id="ARBA00005858"/>
    </source>
</evidence>
<evidence type="ECO:0000256" key="4">
    <source>
        <dbReference type="ARBA" id="ARBA00022801"/>
    </source>
</evidence>
<feature type="compositionally biased region" description="Acidic residues" evidence="5">
    <location>
        <begin position="464"/>
        <end position="475"/>
    </location>
</feature>
<feature type="region of interest" description="Disordered" evidence="5">
    <location>
        <begin position="248"/>
        <end position="337"/>
    </location>
</feature>
<dbReference type="AlphaFoldDB" id="A0ABD3MG43"/>
<dbReference type="GO" id="GO:0031981">
    <property type="term" value="C:nuclear lumen"/>
    <property type="evidence" value="ECO:0007669"/>
    <property type="project" value="UniProtKB-ARBA"/>
</dbReference>
<keyword evidence="4" id="KW-0378">Hydrolase</keyword>
<dbReference type="Gene3D" id="3.40.50.1010">
    <property type="entry name" value="5'-nuclease"/>
    <property type="match status" value="1"/>
</dbReference>
<dbReference type="GO" id="GO:0016787">
    <property type="term" value="F:hydrolase activity"/>
    <property type="evidence" value="ECO:0007669"/>
    <property type="project" value="UniProtKB-KW"/>
</dbReference>
<feature type="compositionally biased region" description="Polar residues" evidence="5">
    <location>
        <begin position="322"/>
        <end position="337"/>
    </location>
</feature>
<dbReference type="Pfam" id="PF08772">
    <property type="entry name" value="Zn_ribbon_NOB1"/>
    <property type="match status" value="1"/>
</dbReference>
<protein>
    <recommendedName>
        <fullName evidence="10">20S-pre-rRNA D-site endonuclease NOB1</fullName>
    </recommendedName>
</protein>
<evidence type="ECO:0000256" key="3">
    <source>
        <dbReference type="ARBA" id="ARBA00022723"/>
    </source>
</evidence>
<comment type="similarity">
    <text evidence="1">Belongs to the NOB1 family.</text>
</comment>
<evidence type="ECO:0000259" key="7">
    <source>
        <dbReference type="Pfam" id="PF17146"/>
    </source>
</evidence>
<feature type="domain" description="Nin one binding (NOB1) Zn-ribbon-like" evidence="6">
    <location>
        <begin position="694"/>
        <end position="773"/>
    </location>
</feature>
<evidence type="ECO:0000256" key="5">
    <source>
        <dbReference type="SAM" id="MobiDB-lite"/>
    </source>
</evidence>
<evidence type="ECO:0000313" key="9">
    <source>
        <dbReference type="Proteomes" id="UP001530293"/>
    </source>
</evidence>
<feature type="domain" description="Ribonuclease PIN" evidence="7">
    <location>
        <begin position="41"/>
        <end position="144"/>
    </location>
</feature>
<evidence type="ECO:0000259" key="6">
    <source>
        <dbReference type="Pfam" id="PF08772"/>
    </source>
</evidence>
<feature type="region of interest" description="Disordered" evidence="5">
    <location>
        <begin position="1"/>
        <end position="35"/>
    </location>
</feature>
<feature type="compositionally biased region" description="Low complexity" evidence="5">
    <location>
        <begin position="306"/>
        <end position="316"/>
    </location>
</feature>
<name>A0ABD3MG43_9STRA</name>
<dbReference type="GO" id="GO:0004521">
    <property type="term" value="F:RNA endonuclease activity"/>
    <property type="evidence" value="ECO:0007669"/>
    <property type="project" value="UniProtKB-ARBA"/>
</dbReference>
<feature type="region of interest" description="Disordered" evidence="5">
    <location>
        <begin position="175"/>
        <end position="230"/>
    </location>
</feature>
<feature type="compositionally biased region" description="Polar residues" evidence="5">
    <location>
        <begin position="217"/>
        <end position="227"/>
    </location>
</feature>
<feature type="compositionally biased region" description="Acidic residues" evidence="5">
    <location>
        <begin position="364"/>
        <end position="380"/>
    </location>
</feature>
<feature type="region of interest" description="Disordered" evidence="5">
    <location>
        <begin position="461"/>
        <end position="504"/>
    </location>
</feature>
<keyword evidence="9" id="KW-1185">Reference proteome</keyword>
<evidence type="ECO:0008006" key="10">
    <source>
        <dbReference type="Google" id="ProtNLM"/>
    </source>
</evidence>
<evidence type="ECO:0000313" key="8">
    <source>
        <dbReference type="EMBL" id="KAL3761771.1"/>
    </source>
</evidence>
<proteinExistence type="inferred from homology"/>
<dbReference type="GO" id="GO:0005737">
    <property type="term" value="C:cytoplasm"/>
    <property type="evidence" value="ECO:0007669"/>
    <property type="project" value="UniProtKB-ARBA"/>
</dbReference>
<feature type="compositionally biased region" description="Acidic residues" evidence="5">
    <location>
        <begin position="248"/>
        <end position="260"/>
    </location>
</feature>
<dbReference type="InterPro" id="IPR033411">
    <property type="entry name" value="Ribonuclease_PIN"/>
</dbReference>
<gene>
    <name evidence="8" type="ORF">ACHAWU_001287</name>
</gene>
<evidence type="ECO:0000256" key="2">
    <source>
        <dbReference type="ARBA" id="ARBA00022722"/>
    </source>
</evidence>
<dbReference type="InterPro" id="IPR014881">
    <property type="entry name" value="NOB1_Zn-bd"/>
</dbReference>
<dbReference type="SUPFAM" id="SSF144206">
    <property type="entry name" value="NOB1 zinc finger-like"/>
    <property type="match status" value="1"/>
</dbReference>
<dbReference type="InterPro" id="IPR036283">
    <property type="entry name" value="NOB1_Zf-like_sf"/>
</dbReference>
<feature type="compositionally biased region" description="Polar residues" evidence="5">
    <location>
        <begin position="637"/>
        <end position="654"/>
    </location>
</feature>
<dbReference type="FunFam" id="3.40.50.1010:FF:000020">
    <property type="entry name" value="20S-pre-rRNA D-site endonuclease NOB1"/>
    <property type="match status" value="1"/>
</dbReference>
<feature type="compositionally biased region" description="Polar residues" evidence="5">
    <location>
        <begin position="20"/>
        <end position="35"/>
    </location>
</feature>
<dbReference type="Proteomes" id="UP001530293">
    <property type="component" value="Unassembled WGS sequence"/>
</dbReference>
<dbReference type="CDD" id="cd09876">
    <property type="entry name" value="PIN_Nob1-like"/>
    <property type="match status" value="1"/>
</dbReference>
<dbReference type="GO" id="GO:0046872">
    <property type="term" value="F:metal ion binding"/>
    <property type="evidence" value="ECO:0007669"/>
    <property type="project" value="UniProtKB-KW"/>
</dbReference>
<organism evidence="8 9">
    <name type="scientific">Discostella pseudostelligera</name>
    <dbReference type="NCBI Taxonomy" id="259834"/>
    <lineage>
        <taxon>Eukaryota</taxon>
        <taxon>Sar</taxon>
        <taxon>Stramenopiles</taxon>
        <taxon>Ochrophyta</taxon>
        <taxon>Bacillariophyta</taxon>
        <taxon>Coscinodiscophyceae</taxon>
        <taxon>Thalassiosirophycidae</taxon>
        <taxon>Stephanodiscales</taxon>
        <taxon>Stephanodiscaceae</taxon>
        <taxon>Discostella</taxon>
    </lineage>
</organism>
<keyword evidence="3" id="KW-0479">Metal-binding</keyword>
<dbReference type="PANTHER" id="PTHR12814:SF2">
    <property type="entry name" value="RNA-BINDING PROTEIN NOB1"/>
    <property type="match status" value="1"/>
</dbReference>
<feature type="region of interest" description="Disordered" evidence="5">
    <location>
        <begin position="831"/>
        <end position="865"/>
    </location>
</feature>
<feature type="region of interest" description="Disordered" evidence="5">
    <location>
        <begin position="350"/>
        <end position="397"/>
    </location>
</feature>
<comment type="caution">
    <text evidence="8">The sequence shown here is derived from an EMBL/GenBank/DDBJ whole genome shotgun (WGS) entry which is preliminary data.</text>
</comment>
<feature type="compositionally biased region" description="Basic and acidic residues" evidence="5">
    <location>
        <begin position="854"/>
        <end position="865"/>
    </location>
</feature>
<dbReference type="PANTHER" id="PTHR12814">
    <property type="entry name" value="RNA-BINDING PROTEIN NOB1"/>
    <property type="match status" value="1"/>
</dbReference>
<feature type="compositionally biased region" description="Polar residues" evidence="5">
    <location>
        <begin position="190"/>
        <end position="209"/>
    </location>
</feature>
<keyword evidence="2" id="KW-0540">Nuclease</keyword>
<feature type="compositionally biased region" description="Low complexity" evidence="5">
    <location>
        <begin position="1"/>
        <end position="16"/>
    </location>
</feature>
<feature type="compositionally biased region" description="Low complexity" evidence="5">
    <location>
        <begin position="278"/>
        <end position="287"/>
    </location>
</feature>
<dbReference type="Gene3D" id="6.20.210.10">
    <property type="entry name" value="Nin one binding (NOB1), Zn-ribbon-like"/>
    <property type="match status" value="1"/>
</dbReference>
<dbReference type="EMBL" id="JALLBG020000147">
    <property type="protein sequence ID" value="KAL3761771.1"/>
    <property type="molecule type" value="Genomic_DNA"/>
</dbReference>
<dbReference type="InterPro" id="IPR039907">
    <property type="entry name" value="NOB1"/>
</dbReference>
<sequence>MTIRPPTDTTATAPAAVGVDNNSNVKPQDGNHQPQQKYHALVVDSGAIIKQSSLTSSSNSNSLLHAATSYYTVPSVLSEIRDPKSRHHLSQFQFHLSALHNTTLQTRLPSKEAIRTVSEFARKTGDYSQLSSVDLQILALLYDLEMEAANLYHGGSMDHVRKEPKRVLGVCVQALNGGGGGTNNNRKNTQRSNTGDDADSMTMTQDGTNDGSGGGSEVNSISTTSVADGNGMIDAGLVDIEYVDDDDDEYEDEVGGDNDDSTNGASALPSEHPEKSMSGTTSSTTCSAPPPCQPKSWAQLVNPEKAAATSTTTTTTPPMLVNYSTIPTFQPEKPTSTEDYTITNTTLASSTNDVVAEGQFDDASSTDDDSEGSDDDDDESNAIQIANAPSDDEFSDEECDVFILEPHEAVYFKKLKENMKKKEAEGMSLKEKAIMHGREDHDDDGGLESEFPSLEAAAAVPYEGSDDEDDDDDDEAGIKTDAPHTDSNALSWQQEEEKRKKKALQPMINGRLVKNEKKEMYNSFRKHGRLFSASGAAAAITKHTKEEQSKETLSDNLHVNIIVQGSGDSKETGADQNAIGTGNQEYKSRILGAAANVLAGSSNEADFTSEMTAEDDDGEGWVTCTRDIHSMKAKGSLSLTNSSSRHGVTKSSNPGKDVGPPTCQRAACATTDFAMQNVILQMNLDLLSVDGVRVRRLKTWVTRCGACYTIYGSNDSKSKGGGRLFCDKCGSNTLHRIAASVDRNTGRLKLHMKKNYQYNTRGTKFSLPKPGKGNKYKGDLLLAEDQLLYGAWNQKLRMGKSKAASQSIFGSDLASDLGCISDLTKRDDIKVGFGRRNPNSSKFGRERRGKKKKNTDEKACGLRRY</sequence>
<dbReference type="GO" id="GO:0006364">
    <property type="term" value="P:rRNA processing"/>
    <property type="evidence" value="ECO:0007669"/>
    <property type="project" value="UniProtKB-ARBA"/>
</dbReference>
<accession>A0ABD3MG43</accession>
<feature type="region of interest" description="Disordered" evidence="5">
    <location>
        <begin position="636"/>
        <end position="661"/>
    </location>
</feature>
<reference evidence="8 9" key="1">
    <citation type="submission" date="2024-10" db="EMBL/GenBank/DDBJ databases">
        <title>Updated reference genomes for cyclostephanoid diatoms.</title>
        <authorList>
            <person name="Roberts W.R."/>
            <person name="Alverson A.J."/>
        </authorList>
    </citation>
    <scope>NUCLEOTIDE SEQUENCE [LARGE SCALE GENOMIC DNA]</scope>
    <source>
        <strain evidence="8 9">AJA232-27</strain>
    </source>
</reference>
<dbReference type="Pfam" id="PF17146">
    <property type="entry name" value="PIN_6"/>
    <property type="match status" value="1"/>
</dbReference>